<evidence type="ECO:0000313" key="6">
    <source>
        <dbReference type="EMBL" id="MER6978922.1"/>
    </source>
</evidence>
<dbReference type="PANTHER" id="PTHR44688:SF16">
    <property type="entry name" value="DNA-BINDING TRANSCRIPTIONAL ACTIVATOR DEVR_DOSR"/>
    <property type="match status" value="1"/>
</dbReference>
<gene>
    <name evidence="6" type="ORF">ABT317_18440</name>
</gene>
<evidence type="ECO:0000313" key="7">
    <source>
        <dbReference type="Proteomes" id="UP001458415"/>
    </source>
</evidence>
<dbReference type="PROSITE" id="PS50043">
    <property type="entry name" value="HTH_LUXR_2"/>
    <property type="match status" value="1"/>
</dbReference>
<dbReference type="Proteomes" id="UP001458415">
    <property type="component" value="Unassembled WGS sequence"/>
</dbReference>
<evidence type="ECO:0000256" key="3">
    <source>
        <dbReference type="ARBA" id="ARBA00023163"/>
    </source>
</evidence>
<proteinExistence type="predicted"/>
<feature type="domain" description="HTH luxR-type" evidence="5">
    <location>
        <begin position="196"/>
        <end position="263"/>
    </location>
</feature>
<evidence type="ECO:0000256" key="1">
    <source>
        <dbReference type="ARBA" id="ARBA00023015"/>
    </source>
</evidence>
<dbReference type="InterPro" id="IPR000792">
    <property type="entry name" value="Tscrpt_reg_LuxR_C"/>
</dbReference>
<dbReference type="PANTHER" id="PTHR44688">
    <property type="entry name" value="DNA-BINDING TRANSCRIPTIONAL ACTIVATOR DEVR_DOSR"/>
    <property type="match status" value="1"/>
</dbReference>
<dbReference type="EMBL" id="JBEPCU010000294">
    <property type="protein sequence ID" value="MER6978922.1"/>
    <property type="molecule type" value="Genomic_DNA"/>
</dbReference>
<feature type="non-terminal residue" evidence="6">
    <location>
        <position position="1"/>
    </location>
</feature>
<feature type="compositionally biased region" description="Basic and acidic residues" evidence="4">
    <location>
        <begin position="264"/>
        <end position="276"/>
    </location>
</feature>
<dbReference type="SMART" id="SM00421">
    <property type="entry name" value="HTH_LUXR"/>
    <property type="match status" value="1"/>
</dbReference>
<name>A0ABV1W5M8_9ACTN</name>
<feature type="region of interest" description="Disordered" evidence="4">
    <location>
        <begin position="264"/>
        <end position="285"/>
    </location>
</feature>
<reference evidence="6 7" key="1">
    <citation type="submission" date="2024-06" db="EMBL/GenBank/DDBJ databases">
        <title>The Natural Products Discovery Center: Release of the First 8490 Sequenced Strains for Exploring Actinobacteria Biosynthetic Diversity.</title>
        <authorList>
            <person name="Kalkreuter E."/>
            <person name="Kautsar S.A."/>
            <person name="Yang D."/>
            <person name="Bader C.D."/>
            <person name="Teijaro C.N."/>
            <person name="Fluegel L."/>
            <person name="Davis C.M."/>
            <person name="Simpson J.R."/>
            <person name="Lauterbach L."/>
            <person name="Steele A.D."/>
            <person name="Gui C."/>
            <person name="Meng S."/>
            <person name="Li G."/>
            <person name="Viehrig K."/>
            <person name="Ye F."/>
            <person name="Su P."/>
            <person name="Kiefer A.F."/>
            <person name="Nichols A."/>
            <person name="Cepeda A.J."/>
            <person name="Yan W."/>
            <person name="Fan B."/>
            <person name="Jiang Y."/>
            <person name="Adhikari A."/>
            <person name="Zheng C.-J."/>
            <person name="Schuster L."/>
            <person name="Cowan T.M."/>
            <person name="Smanski M.J."/>
            <person name="Chevrette M.G."/>
            <person name="De Carvalho L.P.S."/>
            <person name="Shen B."/>
        </authorList>
    </citation>
    <scope>NUCLEOTIDE SEQUENCE [LARGE SCALE GENOMIC DNA]</scope>
    <source>
        <strain evidence="6 7">NPDC000634</strain>
    </source>
</reference>
<dbReference type="InterPro" id="IPR016032">
    <property type="entry name" value="Sig_transdc_resp-reg_C-effctor"/>
</dbReference>
<evidence type="ECO:0000259" key="5">
    <source>
        <dbReference type="PROSITE" id="PS50043"/>
    </source>
</evidence>
<keyword evidence="1" id="KW-0805">Transcription regulation</keyword>
<dbReference type="InterPro" id="IPR036388">
    <property type="entry name" value="WH-like_DNA-bd_sf"/>
</dbReference>
<sequence length="285" mass="30855">TLIDRALHRVDLSESRALGARTALVRAAVAAAEGDHALEYESLRGLFTAGPDPRPVHYHCSLYGVGDLAAAAVRVGRRKEAAAVVDAVERRVGAQASARVRLMVGRARALLCDGDRAEMLFRAVSDDPAAESWPFERAVVYLEFGEWLRRRRRMGEARSALARALTVFERLGARPWMDRTVGELRACGVAVRGAEAPVAADRLTPQQLQITRLAAQGLTNRQIGERLLLSAPTVGFHLYQVFPKLGVSSRVQLRDALGAADIGREGGPEAVSRDRSLPTAGAGHR</sequence>
<evidence type="ECO:0000256" key="2">
    <source>
        <dbReference type="ARBA" id="ARBA00023125"/>
    </source>
</evidence>
<comment type="caution">
    <text evidence="6">The sequence shown here is derived from an EMBL/GenBank/DDBJ whole genome shotgun (WGS) entry which is preliminary data.</text>
</comment>
<dbReference type="CDD" id="cd06170">
    <property type="entry name" value="LuxR_C_like"/>
    <property type="match status" value="1"/>
</dbReference>
<organism evidence="6 7">
    <name type="scientific">Streptomyces carpinensis</name>
    <dbReference type="NCBI Taxonomy" id="66369"/>
    <lineage>
        <taxon>Bacteria</taxon>
        <taxon>Bacillati</taxon>
        <taxon>Actinomycetota</taxon>
        <taxon>Actinomycetes</taxon>
        <taxon>Kitasatosporales</taxon>
        <taxon>Streptomycetaceae</taxon>
        <taxon>Streptomyces</taxon>
    </lineage>
</organism>
<dbReference type="PRINTS" id="PR00038">
    <property type="entry name" value="HTHLUXR"/>
</dbReference>
<keyword evidence="7" id="KW-1185">Reference proteome</keyword>
<dbReference type="Pfam" id="PF00196">
    <property type="entry name" value="GerE"/>
    <property type="match status" value="1"/>
</dbReference>
<dbReference type="Gene3D" id="1.10.10.10">
    <property type="entry name" value="Winged helix-like DNA-binding domain superfamily/Winged helix DNA-binding domain"/>
    <property type="match status" value="1"/>
</dbReference>
<evidence type="ECO:0000256" key="4">
    <source>
        <dbReference type="SAM" id="MobiDB-lite"/>
    </source>
</evidence>
<protein>
    <submittedName>
        <fullName evidence="6">LuxR C-terminal-related transcriptional regulator</fullName>
    </submittedName>
</protein>
<dbReference type="SUPFAM" id="SSF46894">
    <property type="entry name" value="C-terminal effector domain of the bipartite response regulators"/>
    <property type="match status" value="1"/>
</dbReference>
<keyword evidence="2" id="KW-0238">DNA-binding</keyword>
<keyword evidence="3" id="KW-0804">Transcription</keyword>
<accession>A0ABV1W5M8</accession>